<proteinExistence type="inferred from homology"/>
<dbReference type="CDD" id="cd01517">
    <property type="entry name" value="PAP_phosphatase"/>
    <property type="match status" value="1"/>
</dbReference>
<comment type="catalytic activity">
    <reaction evidence="9">
        <text>3'-phosphoadenylyl sulfate + H2O = adenosine 5'-phosphosulfate + phosphate</text>
        <dbReference type="Rhea" id="RHEA:77639"/>
        <dbReference type="ChEBI" id="CHEBI:15377"/>
        <dbReference type="ChEBI" id="CHEBI:43474"/>
        <dbReference type="ChEBI" id="CHEBI:58243"/>
        <dbReference type="ChEBI" id="CHEBI:58339"/>
        <dbReference type="EC" id="3.1.3.7"/>
    </reaction>
    <physiologicalReaction direction="left-to-right" evidence="9">
        <dbReference type="Rhea" id="RHEA:77640"/>
    </physiologicalReaction>
</comment>
<dbReference type="GO" id="GO:0008441">
    <property type="term" value="F:3'(2'),5'-bisphosphate nucleotidase activity"/>
    <property type="evidence" value="ECO:0007669"/>
    <property type="project" value="UniProtKB-EC"/>
</dbReference>
<dbReference type="GO" id="GO:0046872">
    <property type="term" value="F:metal ion binding"/>
    <property type="evidence" value="ECO:0007669"/>
    <property type="project" value="UniProtKB-KW"/>
</dbReference>
<dbReference type="InterPro" id="IPR006239">
    <property type="entry name" value="DPNP"/>
</dbReference>
<dbReference type="InterPro" id="IPR020550">
    <property type="entry name" value="Inositol_monophosphatase_CS"/>
</dbReference>
<accession>A0AAD5SVR9</accession>
<dbReference type="PROSITE" id="PS00630">
    <property type="entry name" value="IMP_2"/>
    <property type="match status" value="1"/>
</dbReference>
<feature type="binding site" evidence="10">
    <location>
        <position position="275"/>
    </location>
    <ligand>
        <name>Mg(2+)</name>
        <dbReference type="ChEBI" id="CHEBI:18420"/>
        <label>1</label>
        <note>catalytic</note>
    </ligand>
</feature>
<dbReference type="AlphaFoldDB" id="A0AAD5SVR9"/>
<dbReference type="EMBL" id="JADGJH010001848">
    <property type="protein sequence ID" value="KAJ3108621.1"/>
    <property type="molecule type" value="Genomic_DNA"/>
</dbReference>
<comment type="catalytic activity">
    <reaction evidence="8">
        <text>adenosine 3',5'-bisphosphate + H2O = AMP + phosphate</text>
        <dbReference type="Rhea" id="RHEA:10040"/>
        <dbReference type="ChEBI" id="CHEBI:15377"/>
        <dbReference type="ChEBI" id="CHEBI:43474"/>
        <dbReference type="ChEBI" id="CHEBI:58343"/>
        <dbReference type="ChEBI" id="CHEBI:456215"/>
        <dbReference type="EC" id="3.1.3.7"/>
    </reaction>
    <physiologicalReaction direction="left-to-right" evidence="8">
        <dbReference type="Rhea" id="RHEA:10041"/>
    </physiologicalReaction>
</comment>
<dbReference type="PANTHER" id="PTHR43200:SF6">
    <property type="entry name" value="3'(2'),5'-BISPHOSPHATE NUCLEOTIDASE"/>
    <property type="match status" value="1"/>
</dbReference>
<feature type="binding site" evidence="10">
    <location>
        <position position="125"/>
    </location>
    <ligand>
        <name>Mg(2+)</name>
        <dbReference type="ChEBI" id="CHEBI:18420"/>
        <label>1</label>
        <note>catalytic</note>
    </ligand>
</feature>
<evidence type="ECO:0000256" key="5">
    <source>
        <dbReference type="ARBA" id="ARBA00022801"/>
    </source>
</evidence>
<dbReference type="InterPro" id="IPR000760">
    <property type="entry name" value="Inositol_monophosphatase-like"/>
</dbReference>
<feature type="binding site" evidence="10">
    <location>
        <position position="69"/>
    </location>
    <ligand>
        <name>Mg(2+)</name>
        <dbReference type="ChEBI" id="CHEBI:18420"/>
        <label>1</label>
        <note>catalytic</note>
    </ligand>
</feature>
<dbReference type="Gene3D" id="3.40.190.80">
    <property type="match status" value="1"/>
</dbReference>
<keyword evidence="6 10" id="KW-0460">Magnesium</keyword>
<dbReference type="PRINTS" id="PR00377">
    <property type="entry name" value="IMPHPHTASES"/>
</dbReference>
<dbReference type="PANTHER" id="PTHR43200">
    <property type="entry name" value="PHOSPHATASE"/>
    <property type="match status" value="1"/>
</dbReference>
<evidence type="ECO:0000256" key="7">
    <source>
        <dbReference type="ARBA" id="ARBA00044466"/>
    </source>
</evidence>
<dbReference type="EC" id="3.1.3.7" evidence="3"/>
<organism evidence="11 12">
    <name type="scientific">Physocladia obscura</name>
    <dbReference type="NCBI Taxonomy" id="109957"/>
    <lineage>
        <taxon>Eukaryota</taxon>
        <taxon>Fungi</taxon>
        <taxon>Fungi incertae sedis</taxon>
        <taxon>Chytridiomycota</taxon>
        <taxon>Chytridiomycota incertae sedis</taxon>
        <taxon>Chytridiomycetes</taxon>
        <taxon>Chytridiales</taxon>
        <taxon>Chytriomycetaceae</taxon>
        <taxon>Physocladia</taxon>
    </lineage>
</organism>
<evidence type="ECO:0000256" key="10">
    <source>
        <dbReference type="PIRSR" id="PIRSR600760-2"/>
    </source>
</evidence>
<dbReference type="SUPFAM" id="SSF56655">
    <property type="entry name" value="Carbohydrate phosphatase"/>
    <property type="match status" value="1"/>
</dbReference>
<evidence type="ECO:0000256" key="1">
    <source>
        <dbReference type="ARBA" id="ARBA00001946"/>
    </source>
</evidence>
<evidence type="ECO:0000256" key="3">
    <source>
        <dbReference type="ARBA" id="ARBA00012633"/>
    </source>
</evidence>
<evidence type="ECO:0000313" key="12">
    <source>
        <dbReference type="Proteomes" id="UP001211907"/>
    </source>
</evidence>
<keyword evidence="5" id="KW-0378">Hydrolase</keyword>
<comment type="catalytic activity">
    <reaction evidence="7">
        <text>adenosine 2',5'-bisphosphate + H2O = AMP + phosphate</text>
        <dbReference type="Rhea" id="RHEA:77643"/>
        <dbReference type="ChEBI" id="CHEBI:15377"/>
        <dbReference type="ChEBI" id="CHEBI:43474"/>
        <dbReference type="ChEBI" id="CHEBI:194156"/>
        <dbReference type="ChEBI" id="CHEBI:456215"/>
        <dbReference type="EC" id="3.1.3.7"/>
    </reaction>
    <physiologicalReaction direction="left-to-right" evidence="7">
        <dbReference type="Rhea" id="RHEA:77644"/>
    </physiologicalReaction>
</comment>
<evidence type="ECO:0000256" key="8">
    <source>
        <dbReference type="ARBA" id="ARBA00044479"/>
    </source>
</evidence>
<evidence type="ECO:0000313" key="11">
    <source>
        <dbReference type="EMBL" id="KAJ3108621.1"/>
    </source>
</evidence>
<evidence type="ECO:0000256" key="9">
    <source>
        <dbReference type="ARBA" id="ARBA00044484"/>
    </source>
</evidence>
<sequence length="334" mass="35908">MSLVVEMRVAVEAVLVASRLCQSVFKTLVLGESLAKDDKSPVTVADFGAQAVVNALLLKHFPDDPIVGEEDSKDLKSNTALSGRVLGLVNGVMESKMTTEQMFNNIDRGNYVGGRTGRFWTLDPIDGTKGFLRGDQYAVCLALIVDGTVELGVLGCPNLPHDLSKPDGECGSILVATRGDGAFQRSLTSDIMTRISTTRVENPAETRLCEGIEPLHSSHATNGQIMAHLLQNSNNHSPTNIRMDSQCKYALVARGDAGIYLRVPVSSTYQEKIWDHAAGKLIVEEAGGRVTDILGRELDFGSGRTLKENEGILATGGTVLYDKVYAAVKSVVKS</sequence>
<reference evidence="11" key="1">
    <citation type="submission" date="2020-05" db="EMBL/GenBank/DDBJ databases">
        <title>Phylogenomic resolution of chytrid fungi.</title>
        <authorList>
            <person name="Stajich J.E."/>
            <person name="Amses K."/>
            <person name="Simmons R."/>
            <person name="Seto K."/>
            <person name="Myers J."/>
            <person name="Bonds A."/>
            <person name="Quandt C.A."/>
            <person name="Barry K."/>
            <person name="Liu P."/>
            <person name="Grigoriev I."/>
            <person name="Longcore J.E."/>
            <person name="James T.Y."/>
        </authorList>
    </citation>
    <scope>NUCLEOTIDE SEQUENCE</scope>
    <source>
        <strain evidence="11">JEL0513</strain>
    </source>
</reference>
<dbReference type="Proteomes" id="UP001211907">
    <property type="component" value="Unassembled WGS sequence"/>
</dbReference>
<dbReference type="Pfam" id="PF00459">
    <property type="entry name" value="Inositol_P"/>
    <property type="match status" value="1"/>
</dbReference>
<gene>
    <name evidence="11" type="ORF">HK100_003402</name>
</gene>
<feature type="binding site" evidence="10">
    <location>
        <position position="123"/>
    </location>
    <ligand>
        <name>Mg(2+)</name>
        <dbReference type="ChEBI" id="CHEBI:18420"/>
        <label>1</label>
        <note>catalytic</note>
    </ligand>
</feature>
<name>A0AAD5SVR9_9FUNG</name>
<dbReference type="GO" id="GO:0046854">
    <property type="term" value="P:phosphatidylinositol phosphate biosynthetic process"/>
    <property type="evidence" value="ECO:0007669"/>
    <property type="project" value="InterPro"/>
</dbReference>
<evidence type="ECO:0000256" key="4">
    <source>
        <dbReference type="ARBA" id="ARBA00022723"/>
    </source>
</evidence>
<dbReference type="InterPro" id="IPR051090">
    <property type="entry name" value="Inositol_monoP_superfamily"/>
</dbReference>
<keyword evidence="4 10" id="KW-0479">Metal-binding</keyword>
<dbReference type="GO" id="GO:0000103">
    <property type="term" value="P:sulfate assimilation"/>
    <property type="evidence" value="ECO:0007669"/>
    <property type="project" value="TreeGrafter"/>
</dbReference>
<evidence type="ECO:0000256" key="2">
    <source>
        <dbReference type="ARBA" id="ARBA00009759"/>
    </source>
</evidence>
<comment type="similarity">
    <text evidence="2">Belongs to the inositol monophosphatase superfamily.</text>
</comment>
<protein>
    <recommendedName>
        <fullName evidence="3">3'(2'),5'-bisphosphate nucleotidase</fullName>
        <ecNumber evidence="3">3.1.3.7</ecNumber>
    </recommendedName>
</protein>
<evidence type="ECO:0000256" key="6">
    <source>
        <dbReference type="ARBA" id="ARBA00022842"/>
    </source>
</evidence>
<comment type="cofactor">
    <cofactor evidence="1 10">
        <name>Mg(2+)</name>
        <dbReference type="ChEBI" id="CHEBI:18420"/>
    </cofactor>
</comment>
<keyword evidence="12" id="KW-1185">Reference proteome</keyword>
<feature type="binding site" evidence="10">
    <location>
        <position position="126"/>
    </location>
    <ligand>
        <name>Mg(2+)</name>
        <dbReference type="ChEBI" id="CHEBI:18420"/>
        <label>1</label>
        <note>catalytic</note>
    </ligand>
</feature>
<dbReference type="InterPro" id="IPR020583">
    <property type="entry name" value="Inositol_monoP_metal-BS"/>
</dbReference>
<comment type="caution">
    <text evidence="11">The sequence shown here is derived from an EMBL/GenBank/DDBJ whole genome shotgun (WGS) entry which is preliminary data.</text>
</comment>
<dbReference type="PROSITE" id="PS00629">
    <property type="entry name" value="IMP_1"/>
    <property type="match status" value="1"/>
</dbReference>
<dbReference type="Gene3D" id="3.30.540.10">
    <property type="entry name" value="Fructose-1,6-Bisphosphatase, subunit A, domain 1"/>
    <property type="match status" value="1"/>
</dbReference>
<dbReference type="NCBIfam" id="TIGR01330">
    <property type="entry name" value="bisphos_HAL2"/>
    <property type="match status" value="1"/>
</dbReference>